<dbReference type="InterPro" id="IPR000873">
    <property type="entry name" value="AMP-dep_synth/lig_dom"/>
</dbReference>
<dbReference type="AlphaFoldDB" id="A0AAD4CP55"/>
<dbReference type="InterPro" id="IPR020845">
    <property type="entry name" value="AMP-binding_CS"/>
</dbReference>
<organism evidence="3 4">
    <name type="scientific">Aspergillus nanangensis</name>
    <dbReference type="NCBI Taxonomy" id="2582783"/>
    <lineage>
        <taxon>Eukaryota</taxon>
        <taxon>Fungi</taxon>
        <taxon>Dikarya</taxon>
        <taxon>Ascomycota</taxon>
        <taxon>Pezizomycotina</taxon>
        <taxon>Eurotiomycetes</taxon>
        <taxon>Eurotiomycetidae</taxon>
        <taxon>Eurotiales</taxon>
        <taxon>Aspergillaceae</taxon>
        <taxon>Aspergillus</taxon>
        <taxon>Aspergillus subgen. Circumdati</taxon>
    </lineage>
</organism>
<reference evidence="3" key="2">
    <citation type="submission" date="2020-02" db="EMBL/GenBank/DDBJ databases">
        <authorList>
            <person name="Gilchrist C.L.M."/>
            <person name="Chooi Y.-H."/>
        </authorList>
    </citation>
    <scope>NUCLEOTIDE SEQUENCE</scope>
    <source>
        <strain evidence="3">MST-FP2251</strain>
    </source>
</reference>
<evidence type="ECO:0000313" key="4">
    <source>
        <dbReference type="Proteomes" id="UP001194746"/>
    </source>
</evidence>
<reference evidence="3" key="1">
    <citation type="journal article" date="2019" name="Beilstein J. Org. Chem.">
        <title>Nanangenines: drimane sesquiterpenoids as the dominant metabolite cohort of a novel Australian fungus, Aspergillus nanangensis.</title>
        <authorList>
            <person name="Lacey H.J."/>
            <person name="Gilchrist C.L.M."/>
            <person name="Crombie A."/>
            <person name="Kalaitzis J.A."/>
            <person name="Vuong D."/>
            <person name="Rutledge P.J."/>
            <person name="Turner P."/>
            <person name="Pitt J.I."/>
            <person name="Lacey E."/>
            <person name="Chooi Y.H."/>
            <person name="Piggott A.M."/>
        </authorList>
    </citation>
    <scope>NUCLEOTIDE SEQUENCE</scope>
    <source>
        <strain evidence="3">MST-FP2251</strain>
    </source>
</reference>
<evidence type="ECO:0008006" key="5">
    <source>
        <dbReference type="Google" id="ProtNLM"/>
    </source>
</evidence>
<keyword evidence="4" id="KW-1185">Reference proteome</keyword>
<feature type="domain" description="AMP-binding enzyme C-terminal" evidence="2">
    <location>
        <begin position="482"/>
        <end position="556"/>
    </location>
</feature>
<dbReference type="Pfam" id="PF00501">
    <property type="entry name" value="AMP-binding"/>
    <property type="match status" value="1"/>
</dbReference>
<proteinExistence type="predicted"/>
<dbReference type="Gene3D" id="3.40.50.12780">
    <property type="entry name" value="N-terminal domain of ligase-like"/>
    <property type="match status" value="1"/>
</dbReference>
<evidence type="ECO:0000259" key="1">
    <source>
        <dbReference type="Pfam" id="PF00501"/>
    </source>
</evidence>
<dbReference type="InterPro" id="IPR042099">
    <property type="entry name" value="ANL_N_sf"/>
</dbReference>
<evidence type="ECO:0000313" key="3">
    <source>
        <dbReference type="EMBL" id="KAF9889142.1"/>
    </source>
</evidence>
<name>A0AAD4CP55_ASPNN</name>
<feature type="domain" description="AMP-dependent synthetase/ligase" evidence="1">
    <location>
        <begin position="43"/>
        <end position="423"/>
    </location>
</feature>
<dbReference type="InterPro" id="IPR025110">
    <property type="entry name" value="AMP-bd_C"/>
</dbReference>
<dbReference type="Proteomes" id="UP001194746">
    <property type="component" value="Unassembled WGS sequence"/>
</dbReference>
<dbReference type="Gene3D" id="3.30.300.30">
    <property type="match status" value="1"/>
</dbReference>
<comment type="caution">
    <text evidence="3">The sequence shown here is derived from an EMBL/GenBank/DDBJ whole genome shotgun (WGS) entry which is preliminary data.</text>
</comment>
<gene>
    <name evidence="3" type="ORF">FE257_007631</name>
</gene>
<protein>
    <recommendedName>
        <fullName evidence="5">Acetyl-CoA synthetase-like protein</fullName>
    </recommendedName>
</protein>
<dbReference type="PROSITE" id="PS00455">
    <property type="entry name" value="AMP_BINDING"/>
    <property type="match status" value="1"/>
</dbReference>
<evidence type="ECO:0000259" key="2">
    <source>
        <dbReference type="Pfam" id="PF13193"/>
    </source>
</evidence>
<dbReference type="InterPro" id="IPR045851">
    <property type="entry name" value="AMP-bd_C_sf"/>
</dbReference>
<dbReference type="PANTHER" id="PTHR24096">
    <property type="entry name" value="LONG-CHAIN-FATTY-ACID--COA LIGASE"/>
    <property type="match status" value="1"/>
</dbReference>
<dbReference type="PANTHER" id="PTHR24096:SF424">
    <property type="entry name" value="ACETYL-COA SYNTHETASE-LIKE PROTEIN-RELATED"/>
    <property type="match status" value="1"/>
</dbReference>
<dbReference type="GO" id="GO:0016405">
    <property type="term" value="F:CoA-ligase activity"/>
    <property type="evidence" value="ECO:0007669"/>
    <property type="project" value="TreeGrafter"/>
</dbReference>
<sequence length="573" mass="62682">MTQPITYTAPHQIPIPTTDIASFIFSGDNASKQSPQYFDADAPSRNYSLAQAELYVKQVAHGLQTKLGLQPDDKVLLFSGNNLYVPVLLWGVTAAGGVFTAANPAASESELEYQLKDSTATVLLTHPAGAAIAARVAERCGLPANRVYLFIDPRDKENYVSSPVWTDFWSRPEEVQSWTWRRITTADEAQAKTAILNYSSGTTGAPKGVEISHYNAIANCEQLVHKRGLVAATAAGEARKARLDASGERWLCALPMYHAYGQTYFCLNAARLNAKVYIMAKYDLNRFLLYIDTYRITFLSAVPVILNMIAKHPRPTDYNLQSIESVTTGSAPLNPETGRAVAKLFLRPGVSVKQGLGMTECTCSLSGFAPDDEDDGRSVGWLNANCKVRVVPVDGEDFSASLPAGVTGGELWIAGPNVMKGYFDKPEKTAETIVEEVKDGEVVMRWLRTGDIGYVDAEGRIYVVDRLKELIKVKGLQVSPAELELTLLEHSGVADAAVVGAKIDENEYPRAFVVRKSEAVTAKELQDLIASRFARHKWLTGGVVFIDAIPRTGSGKIIRRALHQMRVPPVTKL</sequence>
<accession>A0AAD4CP55</accession>
<dbReference type="EMBL" id="VCAU01000039">
    <property type="protein sequence ID" value="KAF9889142.1"/>
    <property type="molecule type" value="Genomic_DNA"/>
</dbReference>
<dbReference type="CDD" id="cd05911">
    <property type="entry name" value="Firefly_Luc_like"/>
    <property type="match status" value="1"/>
</dbReference>
<dbReference type="Pfam" id="PF13193">
    <property type="entry name" value="AMP-binding_C"/>
    <property type="match status" value="1"/>
</dbReference>
<dbReference type="SUPFAM" id="SSF56801">
    <property type="entry name" value="Acetyl-CoA synthetase-like"/>
    <property type="match status" value="1"/>
</dbReference>